<dbReference type="InterPro" id="IPR041698">
    <property type="entry name" value="Methyltransf_25"/>
</dbReference>
<feature type="binding site" evidence="1">
    <location>
        <position position="37"/>
    </location>
    <ligand>
        <name>Zn(2+)</name>
        <dbReference type="ChEBI" id="CHEBI:29105"/>
    </ligand>
</feature>
<sequence>MNTAALSQVVGWLCCPTCLRRTGRREHLRLEGSALRCAAGHSLDVARQGHVTMIGARPGVNADTVAMVDARTRSLESGLLAGVDEILARRLARSRRILEAGAGTGHHLARLLDAVPAATGLATDISVAAVRRAARAHPRMAAVVADTWAGLPLRDGAVDAVLCVFAPRNRDEFARVLTPGGHLVVASPLPDHLAELREATGMIGIQADKHQEIVRAMSGAFSPVAHDVVREQRTLSPDLAADAVLMGPSAHHSTHPQLVEPIEVTVAVEVTTFALTARS</sequence>
<dbReference type="Pfam" id="PF13649">
    <property type="entry name" value="Methyltransf_25"/>
    <property type="match status" value="1"/>
</dbReference>
<dbReference type="EMBL" id="CP003493">
    <property type="protein sequence ID" value="AFV90020.1"/>
    <property type="molecule type" value="Genomic_DNA"/>
</dbReference>
<evidence type="ECO:0000256" key="1">
    <source>
        <dbReference type="PIRSR" id="PIRSR018249-1"/>
    </source>
</evidence>
<dbReference type="KEGG" id="pbo:PACID_22350"/>
<evidence type="ECO:0000256" key="2">
    <source>
        <dbReference type="PIRSR" id="PIRSR018249-2"/>
    </source>
</evidence>
<dbReference type="Proteomes" id="UP000000214">
    <property type="component" value="Chromosome"/>
</dbReference>
<gene>
    <name evidence="4" type="ordered locus">PACID_22350</name>
</gene>
<dbReference type="HOGENOM" id="CLU_050931_1_0_11"/>
<dbReference type="GO" id="GO:0052911">
    <property type="term" value="F:23S rRNA (guanine(745)-N(1))-methyltransferase activity"/>
    <property type="evidence" value="ECO:0007669"/>
    <property type="project" value="UniProtKB-EC"/>
</dbReference>
<keyword evidence="1" id="KW-0862">Zinc</keyword>
<organism evidence="4 5">
    <name type="scientific">Acidipropionibacterium acidipropionici (strain ATCC 4875 / DSM 20272 / JCM 6432 / NBRC 12425 / NCIMB 8070 / 4)</name>
    <name type="common">Propionibacterium acidipropionici</name>
    <dbReference type="NCBI Taxonomy" id="1171373"/>
    <lineage>
        <taxon>Bacteria</taxon>
        <taxon>Bacillati</taxon>
        <taxon>Actinomycetota</taxon>
        <taxon>Actinomycetes</taxon>
        <taxon>Propionibacteriales</taxon>
        <taxon>Propionibacteriaceae</taxon>
        <taxon>Acidipropionibacterium</taxon>
    </lineage>
</organism>
<proteinExistence type="predicted"/>
<dbReference type="GO" id="GO:0046872">
    <property type="term" value="F:metal ion binding"/>
    <property type="evidence" value="ECO:0007669"/>
    <property type="project" value="UniProtKB-KW"/>
</dbReference>
<name>K7SL61_ACIA4</name>
<keyword evidence="1" id="KW-0479">Metal-binding</keyword>
<evidence type="ECO:0000313" key="4">
    <source>
        <dbReference type="EMBL" id="AFV90020.1"/>
    </source>
</evidence>
<dbReference type="SUPFAM" id="SSF53335">
    <property type="entry name" value="S-adenosyl-L-methionine-dependent methyltransferases"/>
    <property type="match status" value="1"/>
</dbReference>
<keyword evidence="4" id="KW-0808">Transferase</keyword>
<dbReference type="EC" id="2.1.1.187" evidence="4"/>
<dbReference type="CDD" id="cd02440">
    <property type="entry name" value="AdoMet_MTases"/>
    <property type="match status" value="1"/>
</dbReference>
<dbReference type="Gene3D" id="3.40.50.150">
    <property type="entry name" value="Vaccinia Virus protein VP39"/>
    <property type="match status" value="1"/>
</dbReference>
<keyword evidence="2" id="KW-0949">S-adenosyl-L-methionine</keyword>
<dbReference type="STRING" id="1171373.PACID_22350"/>
<evidence type="ECO:0000259" key="3">
    <source>
        <dbReference type="Pfam" id="PF13649"/>
    </source>
</evidence>
<dbReference type="eggNOG" id="COG2226">
    <property type="taxonomic scope" value="Bacteria"/>
</dbReference>
<reference evidence="4 5" key="1">
    <citation type="journal article" date="2012" name="BMC Genomics">
        <title>The genome sequence of Propionibacterium acidipropionici provides insights into its biotechnological and industrial potential.</title>
        <authorList>
            <person name="Parizzi L.P."/>
            <person name="Grassi M.C."/>
            <person name="Llerena L.A."/>
            <person name="Carazzolle M.F."/>
            <person name="Queiroz V.L."/>
            <person name="Lunardi I."/>
            <person name="Zeidler A.F."/>
            <person name="Teixeira P.J."/>
            <person name="Mieczkowski P."/>
            <person name="Rincones J."/>
            <person name="Pereira G.A."/>
        </authorList>
    </citation>
    <scope>NUCLEOTIDE SEQUENCE [LARGE SCALE GENOMIC DNA]</scope>
    <source>
        <strain evidence="5">ATCC 4875 / DSM 20272 / JCM 6432 / NBRC 12425 / NCIMB 8070</strain>
    </source>
</reference>
<evidence type="ECO:0000313" key="5">
    <source>
        <dbReference type="Proteomes" id="UP000000214"/>
    </source>
</evidence>
<feature type="binding site" evidence="2">
    <location>
        <position position="192"/>
    </location>
    <ligand>
        <name>S-adenosyl-L-methionine</name>
        <dbReference type="ChEBI" id="CHEBI:59789"/>
    </ligand>
</feature>
<dbReference type="InterPro" id="IPR029063">
    <property type="entry name" value="SAM-dependent_MTases_sf"/>
</dbReference>
<dbReference type="AlphaFoldDB" id="K7SL61"/>
<dbReference type="InterPro" id="IPR016718">
    <property type="entry name" value="rRNA_m1G-MeTrfase_A_prd"/>
</dbReference>
<dbReference type="PATRIC" id="fig|1171373.8.peg.2212"/>
<accession>K7SL61</accession>
<dbReference type="PIRSF" id="PIRSF018249">
    <property type="entry name" value="MyrA_prd"/>
    <property type="match status" value="1"/>
</dbReference>
<feature type="domain" description="Methyltransferase" evidence="3">
    <location>
        <begin position="97"/>
        <end position="181"/>
    </location>
</feature>
<feature type="binding site" evidence="2">
    <location>
        <begin position="104"/>
        <end position="105"/>
    </location>
    <ligand>
        <name>S-adenosyl-L-methionine</name>
        <dbReference type="ChEBI" id="CHEBI:59789"/>
    </ligand>
</feature>
<feature type="binding site" evidence="1">
    <location>
        <position position="41"/>
    </location>
    <ligand>
        <name>Zn(2+)</name>
        <dbReference type="ChEBI" id="CHEBI:29105"/>
    </ligand>
</feature>
<keyword evidence="4" id="KW-0489">Methyltransferase</keyword>
<protein>
    <submittedName>
        <fullName evidence="4">Methyltransferase domain-containing protein</fullName>
        <ecNumber evidence="4">2.1.1.187</ecNumber>
    </submittedName>
</protein>